<proteinExistence type="predicted"/>
<comment type="caution">
    <text evidence="7">The sequence shown here is derived from an EMBL/GenBank/DDBJ whole genome shotgun (WGS) entry which is preliminary data.</text>
</comment>
<name>A0ABR3J357_9AGAR</name>
<evidence type="ECO:0000313" key="8">
    <source>
        <dbReference type="Proteomes" id="UP001556367"/>
    </source>
</evidence>
<keyword evidence="3" id="KW-0862">Zinc</keyword>
<dbReference type="InterPro" id="IPR036236">
    <property type="entry name" value="Znf_C2H2_sf"/>
</dbReference>
<dbReference type="SMART" id="SM00355">
    <property type="entry name" value="ZnF_C2H2"/>
    <property type="match status" value="3"/>
</dbReference>
<dbReference type="Proteomes" id="UP001556367">
    <property type="component" value="Unassembled WGS sequence"/>
</dbReference>
<dbReference type="InterPro" id="IPR013087">
    <property type="entry name" value="Znf_C2H2_type"/>
</dbReference>
<evidence type="ECO:0000259" key="6">
    <source>
        <dbReference type="PROSITE" id="PS50157"/>
    </source>
</evidence>
<organism evidence="7 8">
    <name type="scientific">Hohenbuehelia grisea</name>
    <dbReference type="NCBI Taxonomy" id="104357"/>
    <lineage>
        <taxon>Eukaryota</taxon>
        <taxon>Fungi</taxon>
        <taxon>Dikarya</taxon>
        <taxon>Basidiomycota</taxon>
        <taxon>Agaricomycotina</taxon>
        <taxon>Agaricomycetes</taxon>
        <taxon>Agaricomycetidae</taxon>
        <taxon>Agaricales</taxon>
        <taxon>Pleurotineae</taxon>
        <taxon>Pleurotaceae</taxon>
        <taxon>Hohenbuehelia</taxon>
    </lineage>
</organism>
<dbReference type="PANTHER" id="PTHR23235">
    <property type="entry name" value="KRUEPPEL-LIKE TRANSCRIPTION FACTOR"/>
    <property type="match status" value="1"/>
</dbReference>
<keyword evidence="8" id="KW-1185">Reference proteome</keyword>
<reference evidence="8" key="1">
    <citation type="submission" date="2024-06" db="EMBL/GenBank/DDBJ databases">
        <title>Multi-omics analyses provide insights into the biosynthesis of the anticancer antibiotic pleurotin in Hohenbuehelia grisea.</title>
        <authorList>
            <person name="Weaver J.A."/>
            <person name="Alberti F."/>
        </authorList>
    </citation>
    <scope>NUCLEOTIDE SEQUENCE [LARGE SCALE GENOMIC DNA]</scope>
    <source>
        <strain evidence="8">T-177</strain>
    </source>
</reference>
<dbReference type="PROSITE" id="PS00028">
    <property type="entry name" value="ZINC_FINGER_C2H2_1"/>
    <property type="match status" value="1"/>
</dbReference>
<accession>A0ABR3J357</accession>
<keyword evidence="1" id="KW-0479">Metal-binding</keyword>
<feature type="domain" description="C2H2-type" evidence="6">
    <location>
        <begin position="501"/>
        <end position="528"/>
    </location>
</feature>
<evidence type="ECO:0000256" key="4">
    <source>
        <dbReference type="PROSITE-ProRule" id="PRU00042"/>
    </source>
</evidence>
<gene>
    <name evidence="7" type="ORF">HGRIS_009933</name>
</gene>
<evidence type="ECO:0000256" key="3">
    <source>
        <dbReference type="ARBA" id="ARBA00022833"/>
    </source>
</evidence>
<dbReference type="PROSITE" id="PS50157">
    <property type="entry name" value="ZINC_FINGER_C2H2_2"/>
    <property type="match status" value="2"/>
</dbReference>
<feature type="region of interest" description="Disordered" evidence="5">
    <location>
        <begin position="396"/>
        <end position="416"/>
    </location>
</feature>
<keyword evidence="2 4" id="KW-0863">Zinc-finger</keyword>
<dbReference type="EMBL" id="JASNQZ010000012">
    <property type="protein sequence ID" value="KAL0949905.1"/>
    <property type="molecule type" value="Genomic_DNA"/>
</dbReference>
<protein>
    <recommendedName>
        <fullName evidence="6">C2H2-type domain-containing protein</fullName>
    </recommendedName>
</protein>
<evidence type="ECO:0000313" key="7">
    <source>
        <dbReference type="EMBL" id="KAL0949905.1"/>
    </source>
</evidence>
<sequence>MPFAKPRRSHKAHIANNSPRLFNLPYHSLLPQFPGRRTHLLDAQTQPNYFQCNSHHSPASRIGLGIRLDGLALPKDPYQPFVAIDQHLVHDHHPGHSSQQNTAISTLRTHSDHPEVTWEDILVDDAFAYTRPQDDPFGREAYQDTDVQPWNLDETIPDRFLLCSPRLAAQTPPGGFLDSTSKSASSLSGMAMSISGPLLDFSTPEMASFVVDASLRLATDEFQGSSIGVNPSAVSMLDFDSQWPAPKCSEPPAPEPQVTADSFTNTVLSVIQRFSASQPPHAAITSELPERVCEASAPPTAPSFEPCPVKRCNEDTSVVSVKLEEIDADFSDVWPKPDPYHVDSMNGLSFSSNASLFPQACIGKQEPLELKPVIFPENALEDAKWFGLVPQHKPSAARRPTVSSTRKRHPVPPTINVGTPVIDGHFGVDVTELLARAAKFKERNPGVDVHRSWLEMFAGRLSNTGESIDVYRCYVSGCTHSNRRRDHILVHISGHINERPFQCSHCAKRFLRKNECKRHELCHSGFKPYTCLLCPGQVSSFVRQDMLRRHLHLRHQINWKSNPQPFVASELGLYEEPPLKRMRLE</sequence>
<evidence type="ECO:0000256" key="5">
    <source>
        <dbReference type="SAM" id="MobiDB-lite"/>
    </source>
</evidence>
<dbReference type="Gene3D" id="3.30.160.60">
    <property type="entry name" value="Classic Zinc Finger"/>
    <property type="match status" value="1"/>
</dbReference>
<evidence type="ECO:0000256" key="2">
    <source>
        <dbReference type="ARBA" id="ARBA00022771"/>
    </source>
</evidence>
<evidence type="ECO:0000256" key="1">
    <source>
        <dbReference type="ARBA" id="ARBA00022723"/>
    </source>
</evidence>
<dbReference type="SUPFAM" id="SSF57667">
    <property type="entry name" value="beta-beta-alpha zinc fingers"/>
    <property type="match status" value="1"/>
</dbReference>
<feature type="domain" description="C2H2-type" evidence="6">
    <location>
        <begin position="471"/>
        <end position="500"/>
    </location>
</feature>